<feature type="region of interest" description="Disordered" evidence="1">
    <location>
        <begin position="67"/>
        <end position="100"/>
    </location>
</feature>
<dbReference type="KEGG" id="aalt:CC77DRAFT_1061030"/>
<sequence>MVNICEAVAQHEKSSVDPNSPVTSCPQAGNNAHTATFSKDYVVNASPHYRKSNMSPVDDAVKPIPPTLQIFSPSSTPGPAVASKHIANGPDADSDGKNKSDGDCQLLEKAVNHIINIKTLTRLCNLGSVDAVRIRDTLIKNYTDTCQRQAYRVTFREVLHDNLLAAL</sequence>
<dbReference type="RefSeq" id="XP_018386766.1">
    <property type="nucleotide sequence ID" value="XM_018528384.1"/>
</dbReference>
<reference evidence="2 3" key="1">
    <citation type="submission" date="2016-05" db="EMBL/GenBank/DDBJ databases">
        <title>Comparative analysis of secretome profiles of manganese(II)-oxidizing ascomycete fungi.</title>
        <authorList>
            <consortium name="DOE Joint Genome Institute"/>
            <person name="Zeiner C.A."/>
            <person name="Purvine S.O."/>
            <person name="Zink E.M."/>
            <person name="Wu S."/>
            <person name="Pasa-Tolic L."/>
            <person name="Chaput D.L."/>
            <person name="Haridas S."/>
            <person name="Grigoriev I.V."/>
            <person name="Santelli C.M."/>
            <person name="Hansel C.M."/>
        </authorList>
    </citation>
    <scope>NUCLEOTIDE SEQUENCE [LARGE SCALE GENOMIC DNA]</scope>
    <source>
        <strain evidence="2 3">SRC1lrK2f</strain>
    </source>
</reference>
<dbReference type="AlphaFoldDB" id="A0A177DNM6"/>
<dbReference type="EMBL" id="KV441477">
    <property type="protein sequence ID" value="OAG21345.1"/>
    <property type="molecule type" value="Genomic_DNA"/>
</dbReference>
<evidence type="ECO:0000313" key="2">
    <source>
        <dbReference type="EMBL" id="OAG21345.1"/>
    </source>
</evidence>
<gene>
    <name evidence="2" type="ORF">CC77DRAFT_1061030</name>
</gene>
<evidence type="ECO:0000313" key="3">
    <source>
        <dbReference type="Proteomes" id="UP000077248"/>
    </source>
</evidence>
<protein>
    <submittedName>
        <fullName evidence="2">Uncharacterized protein</fullName>
    </submittedName>
</protein>
<accession>A0A177DNM6</accession>
<evidence type="ECO:0000256" key="1">
    <source>
        <dbReference type="SAM" id="MobiDB-lite"/>
    </source>
</evidence>
<organism evidence="2 3">
    <name type="scientific">Alternaria alternata</name>
    <name type="common">Alternaria rot fungus</name>
    <name type="synonym">Torula alternata</name>
    <dbReference type="NCBI Taxonomy" id="5599"/>
    <lineage>
        <taxon>Eukaryota</taxon>
        <taxon>Fungi</taxon>
        <taxon>Dikarya</taxon>
        <taxon>Ascomycota</taxon>
        <taxon>Pezizomycotina</taxon>
        <taxon>Dothideomycetes</taxon>
        <taxon>Pleosporomycetidae</taxon>
        <taxon>Pleosporales</taxon>
        <taxon>Pleosporineae</taxon>
        <taxon>Pleosporaceae</taxon>
        <taxon>Alternaria</taxon>
        <taxon>Alternaria sect. Alternaria</taxon>
        <taxon>Alternaria alternata complex</taxon>
    </lineage>
</organism>
<dbReference type="VEuPathDB" id="FungiDB:CC77DRAFT_1061030"/>
<dbReference type="Proteomes" id="UP000077248">
    <property type="component" value="Unassembled WGS sequence"/>
</dbReference>
<keyword evidence="3" id="KW-1185">Reference proteome</keyword>
<name>A0A177DNM6_ALTAL</name>
<proteinExistence type="predicted"/>
<dbReference type="GeneID" id="29113978"/>